<dbReference type="EMBL" id="CAMAPF010001073">
    <property type="protein sequence ID" value="CAH9145130.1"/>
    <property type="molecule type" value="Genomic_DNA"/>
</dbReference>
<feature type="domain" description="Cupin type-1" evidence="2">
    <location>
        <begin position="71"/>
        <end position="125"/>
    </location>
</feature>
<dbReference type="Pfam" id="PF00190">
    <property type="entry name" value="Cupin_1"/>
    <property type="match status" value="1"/>
</dbReference>
<dbReference type="Gene3D" id="2.60.120.10">
    <property type="entry name" value="Jelly Rolls"/>
    <property type="match status" value="1"/>
</dbReference>
<protein>
    <recommendedName>
        <fullName evidence="2">Cupin type-1 domain-containing protein</fullName>
    </recommendedName>
</protein>
<organism evidence="3 4">
    <name type="scientific">Cuscuta epithymum</name>
    <dbReference type="NCBI Taxonomy" id="186058"/>
    <lineage>
        <taxon>Eukaryota</taxon>
        <taxon>Viridiplantae</taxon>
        <taxon>Streptophyta</taxon>
        <taxon>Embryophyta</taxon>
        <taxon>Tracheophyta</taxon>
        <taxon>Spermatophyta</taxon>
        <taxon>Magnoliopsida</taxon>
        <taxon>eudicotyledons</taxon>
        <taxon>Gunneridae</taxon>
        <taxon>Pentapetalae</taxon>
        <taxon>asterids</taxon>
        <taxon>lamiids</taxon>
        <taxon>Solanales</taxon>
        <taxon>Convolvulaceae</taxon>
        <taxon>Cuscuteae</taxon>
        <taxon>Cuscuta</taxon>
        <taxon>Cuscuta subgen. Cuscuta</taxon>
    </lineage>
</organism>
<dbReference type="AlphaFoldDB" id="A0AAV0GD11"/>
<keyword evidence="1" id="KW-0812">Transmembrane</keyword>
<feature type="non-terminal residue" evidence="3">
    <location>
        <position position="125"/>
    </location>
</feature>
<keyword evidence="1" id="KW-0472">Membrane</keyword>
<dbReference type="PANTHER" id="PTHR31238">
    <property type="entry name" value="GERMIN-LIKE PROTEIN SUBFAMILY 3 MEMBER 3"/>
    <property type="match status" value="1"/>
</dbReference>
<comment type="caution">
    <text evidence="3">The sequence shown here is derived from an EMBL/GenBank/DDBJ whole genome shotgun (WGS) entry which is preliminary data.</text>
</comment>
<dbReference type="InterPro" id="IPR006045">
    <property type="entry name" value="Cupin_1"/>
</dbReference>
<feature type="transmembrane region" description="Helical" evidence="1">
    <location>
        <begin position="6"/>
        <end position="25"/>
    </location>
</feature>
<sequence length="125" mass="13676">MDSHSITIPTFVFIIVFAFSFAYAYDPSPVQDFCVAHPKATVFVNGMACKDPKDVTVGDFFTSGLDRALIQDPVISGVSYKRASVAEIPGLNTLGLTMIRNEIQTTTVIPPHTHPRATETVFLLQ</sequence>
<evidence type="ECO:0000259" key="2">
    <source>
        <dbReference type="Pfam" id="PF00190"/>
    </source>
</evidence>
<gene>
    <name evidence="3" type="ORF">CEPIT_LOCUS41979</name>
</gene>
<dbReference type="Proteomes" id="UP001152523">
    <property type="component" value="Unassembled WGS sequence"/>
</dbReference>
<reference evidence="3" key="1">
    <citation type="submission" date="2022-07" db="EMBL/GenBank/DDBJ databases">
        <authorList>
            <person name="Macas J."/>
            <person name="Novak P."/>
            <person name="Neumann P."/>
        </authorList>
    </citation>
    <scope>NUCLEOTIDE SEQUENCE</scope>
</reference>
<proteinExistence type="predicted"/>
<evidence type="ECO:0000313" key="3">
    <source>
        <dbReference type="EMBL" id="CAH9145130.1"/>
    </source>
</evidence>
<accession>A0AAV0GD11</accession>
<keyword evidence="4" id="KW-1185">Reference proteome</keyword>
<evidence type="ECO:0000313" key="4">
    <source>
        <dbReference type="Proteomes" id="UP001152523"/>
    </source>
</evidence>
<name>A0AAV0GD11_9ASTE</name>
<dbReference type="InterPro" id="IPR011051">
    <property type="entry name" value="RmlC_Cupin_sf"/>
</dbReference>
<dbReference type="InterPro" id="IPR014710">
    <property type="entry name" value="RmlC-like_jellyroll"/>
</dbReference>
<dbReference type="SUPFAM" id="SSF51182">
    <property type="entry name" value="RmlC-like cupins"/>
    <property type="match status" value="1"/>
</dbReference>
<keyword evidence="1" id="KW-1133">Transmembrane helix</keyword>
<evidence type="ECO:0000256" key="1">
    <source>
        <dbReference type="SAM" id="Phobius"/>
    </source>
</evidence>